<keyword evidence="5" id="KW-0418">Kinase</keyword>
<dbReference type="InterPro" id="IPR035965">
    <property type="entry name" value="PAS-like_dom_sf"/>
</dbReference>
<dbReference type="EMBL" id="JAEMHM010000005">
    <property type="protein sequence ID" value="MBJ6724556.1"/>
    <property type="molecule type" value="Genomic_DNA"/>
</dbReference>
<dbReference type="SMART" id="SM00091">
    <property type="entry name" value="PAS"/>
    <property type="match status" value="1"/>
</dbReference>
<sequence>MDSKPLSINEYRALVEQAPILIWRARPDGLCDYFNERWLSFRGRTMEQEFGNGWAEGVHPDDFQRCLDIYLDNFHARRVFEMEYRLMRHDGEYRWIFDRGVPFHDEEGSFAGYIGSCIDVTERYEAQQALKAAQEAEIRHLKGLLPICMYCKKIKDDAGYWNQLEVYLSSHSDVDFSHGLCPNCAAEAFAELSAAQESAK</sequence>
<evidence type="ECO:0000313" key="8">
    <source>
        <dbReference type="Proteomes" id="UP000636888"/>
    </source>
</evidence>
<comment type="caution">
    <text evidence="7">The sequence shown here is derived from an EMBL/GenBank/DDBJ whole genome shotgun (WGS) entry which is preliminary data.</text>
</comment>
<dbReference type="SMART" id="SM00086">
    <property type="entry name" value="PAC"/>
    <property type="match status" value="1"/>
</dbReference>
<dbReference type="AlphaFoldDB" id="A0A8J7J6R2"/>
<dbReference type="NCBIfam" id="TIGR00229">
    <property type="entry name" value="sensory_box"/>
    <property type="match status" value="1"/>
</dbReference>
<dbReference type="PANTHER" id="PTHR43304:SF1">
    <property type="entry name" value="PAC DOMAIN-CONTAINING PROTEIN"/>
    <property type="match status" value="1"/>
</dbReference>
<dbReference type="PANTHER" id="PTHR43304">
    <property type="entry name" value="PHYTOCHROME-LIKE PROTEIN CPH1"/>
    <property type="match status" value="1"/>
</dbReference>
<dbReference type="InterPro" id="IPR000014">
    <property type="entry name" value="PAS"/>
</dbReference>
<evidence type="ECO:0000259" key="6">
    <source>
        <dbReference type="PROSITE" id="PS50113"/>
    </source>
</evidence>
<accession>A0A8J7J6R2</accession>
<dbReference type="Pfam" id="PF08447">
    <property type="entry name" value="PAS_3"/>
    <property type="match status" value="1"/>
</dbReference>
<evidence type="ECO:0000256" key="4">
    <source>
        <dbReference type="ARBA" id="ARBA00022679"/>
    </source>
</evidence>
<dbReference type="Gene3D" id="3.30.450.20">
    <property type="entry name" value="PAS domain"/>
    <property type="match status" value="1"/>
</dbReference>
<comment type="catalytic activity">
    <reaction evidence="1">
        <text>ATP + protein L-histidine = ADP + protein N-phospho-L-histidine.</text>
        <dbReference type="EC" id="2.7.13.3"/>
    </reaction>
</comment>
<keyword evidence="8" id="KW-1185">Reference proteome</keyword>
<evidence type="ECO:0000256" key="1">
    <source>
        <dbReference type="ARBA" id="ARBA00000085"/>
    </source>
</evidence>
<reference evidence="7" key="1">
    <citation type="submission" date="2020-12" db="EMBL/GenBank/DDBJ databases">
        <title>Geomonas sp. Red875, isolated from river sediment.</title>
        <authorList>
            <person name="Xu Z."/>
            <person name="Zhang Z."/>
            <person name="Masuda Y."/>
            <person name="Itoh H."/>
            <person name="Senoo K."/>
        </authorList>
    </citation>
    <scope>NUCLEOTIDE SEQUENCE</scope>
    <source>
        <strain evidence="7">Red875</strain>
    </source>
</reference>
<evidence type="ECO:0000313" key="7">
    <source>
        <dbReference type="EMBL" id="MBJ6724556.1"/>
    </source>
</evidence>
<keyword evidence="3" id="KW-0597">Phosphoprotein</keyword>
<feature type="domain" description="PAC" evidence="6">
    <location>
        <begin position="80"/>
        <end position="132"/>
    </location>
</feature>
<name>A0A8J7J6R2_9BACT</name>
<keyword evidence="4" id="KW-0808">Transferase</keyword>
<protein>
    <recommendedName>
        <fullName evidence="2">histidine kinase</fullName>
        <ecNumber evidence="2">2.7.13.3</ecNumber>
    </recommendedName>
</protein>
<evidence type="ECO:0000256" key="2">
    <source>
        <dbReference type="ARBA" id="ARBA00012438"/>
    </source>
</evidence>
<dbReference type="FunFam" id="3.30.450.20:FF:000099">
    <property type="entry name" value="Sensory box sensor histidine kinase"/>
    <property type="match status" value="1"/>
</dbReference>
<dbReference type="PROSITE" id="PS50113">
    <property type="entry name" value="PAC"/>
    <property type="match status" value="1"/>
</dbReference>
<dbReference type="InterPro" id="IPR052162">
    <property type="entry name" value="Sensor_kinase/Photoreceptor"/>
</dbReference>
<dbReference type="EC" id="2.7.13.3" evidence="2"/>
<dbReference type="RefSeq" id="WP_199383396.1">
    <property type="nucleotide sequence ID" value="NZ_JAEMHM010000005.1"/>
</dbReference>
<dbReference type="InterPro" id="IPR000700">
    <property type="entry name" value="PAS-assoc_C"/>
</dbReference>
<dbReference type="CDD" id="cd00130">
    <property type="entry name" value="PAS"/>
    <property type="match status" value="1"/>
</dbReference>
<gene>
    <name evidence="7" type="ORF">JFN93_07550</name>
</gene>
<dbReference type="SUPFAM" id="SSF55785">
    <property type="entry name" value="PYP-like sensor domain (PAS domain)"/>
    <property type="match status" value="1"/>
</dbReference>
<proteinExistence type="predicted"/>
<organism evidence="7 8">
    <name type="scientific">Geomesophilobacter sediminis</name>
    <dbReference type="NCBI Taxonomy" id="2798584"/>
    <lineage>
        <taxon>Bacteria</taxon>
        <taxon>Pseudomonadati</taxon>
        <taxon>Thermodesulfobacteriota</taxon>
        <taxon>Desulfuromonadia</taxon>
        <taxon>Geobacterales</taxon>
        <taxon>Geobacteraceae</taxon>
        <taxon>Geomesophilobacter</taxon>
    </lineage>
</organism>
<dbReference type="InterPro" id="IPR001610">
    <property type="entry name" value="PAC"/>
</dbReference>
<evidence type="ECO:0000256" key="5">
    <source>
        <dbReference type="ARBA" id="ARBA00022777"/>
    </source>
</evidence>
<dbReference type="InterPro" id="IPR013655">
    <property type="entry name" value="PAS_fold_3"/>
</dbReference>
<dbReference type="Proteomes" id="UP000636888">
    <property type="component" value="Unassembled WGS sequence"/>
</dbReference>
<evidence type="ECO:0000256" key="3">
    <source>
        <dbReference type="ARBA" id="ARBA00022553"/>
    </source>
</evidence>
<dbReference type="GO" id="GO:0004673">
    <property type="term" value="F:protein histidine kinase activity"/>
    <property type="evidence" value="ECO:0007669"/>
    <property type="project" value="UniProtKB-EC"/>
</dbReference>